<proteinExistence type="predicted"/>
<protein>
    <submittedName>
        <fullName evidence="1">Imm8 family immunity protein</fullName>
    </submittedName>
</protein>
<dbReference type="RefSeq" id="WP_209988346.1">
    <property type="nucleotide sequence ID" value="NZ_JBHSVQ010000001.1"/>
</dbReference>
<evidence type="ECO:0000313" key="2">
    <source>
        <dbReference type="Proteomes" id="UP001597448"/>
    </source>
</evidence>
<dbReference type="InterPro" id="IPR028964">
    <property type="entry name" value="Imm8"/>
</dbReference>
<gene>
    <name evidence="1" type="ORF">ACFSX3_19080</name>
</gene>
<reference evidence="2" key="1">
    <citation type="journal article" date="2019" name="Int. J. Syst. Evol. Microbiol.">
        <title>The Global Catalogue of Microorganisms (GCM) 10K type strain sequencing project: providing services to taxonomists for standard genome sequencing and annotation.</title>
        <authorList>
            <consortium name="The Broad Institute Genomics Platform"/>
            <consortium name="The Broad Institute Genome Sequencing Center for Infectious Disease"/>
            <person name="Wu L."/>
            <person name="Ma J."/>
        </authorList>
    </citation>
    <scope>NUCLEOTIDE SEQUENCE [LARGE SCALE GENOMIC DNA]</scope>
    <source>
        <strain evidence="2">CCM 8725</strain>
    </source>
</reference>
<dbReference type="Pfam" id="PF15586">
    <property type="entry name" value="Imm8"/>
    <property type="match status" value="1"/>
</dbReference>
<evidence type="ECO:0000313" key="1">
    <source>
        <dbReference type="EMBL" id="MFD2412000.1"/>
    </source>
</evidence>
<comment type="caution">
    <text evidence="1">The sequence shown here is derived from an EMBL/GenBank/DDBJ whole genome shotgun (WGS) entry which is preliminary data.</text>
</comment>
<dbReference type="Proteomes" id="UP001597448">
    <property type="component" value="Unassembled WGS sequence"/>
</dbReference>
<accession>A0ABW5FDC8</accession>
<name>A0ABW5FDC8_9BACL</name>
<dbReference type="EMBL" id="JBHUKY010000033">
    <property type="protein sequence ID" value="MFD2412000.1"/>
    <property type="molecule type" value="Genomic_DNA"/>
</dbReference>
<organism evidence="1 2">
    <name type="scientific">Paenibacillus rhizoplanae</name>
    <dbReference type="NCBI Taxonomy" id="1917181"/>
    <lineage>
        <taxon>Bacteria</taxon>
        <taxon>Bacillati</taxon>
        <taxon>Bacillota</taxon>
        <taxon>Bacilli</taxon>
        <taxon>Bacillales</taxon>
        <taxon>Paenibacillaceae</taxon>
        <taxon>Paenibacillus</taxon>
    </lineage>
</organism>
<keyword evidence="2" id="KW-1185">Reference proteome</keyword>
<sequence length="121" mass="13684">MMAVTPELKDVHVFTEGDVTGDFCVSLVLDIGPEDVTGADQFYATVGTAQGIADFLNTRPFIICRGFLVVPEFNLKAIKDSIQVKISECAKDDWEQTALSINRLFPWEYDEMKDYKYFSQN</sequence>